<protein>
    <recommendedName>
        <fullName evidence="3">Hexulose-6-phosphate synthase</fullName>
    </recommendedName>
</protein>
<dbReference type="EMBL" id="MPRJ01000028">
    <property type="protein sequence ID" value="OOZ36726.1"/>
    <property type="molecule type" value="Genomic_DNA"/>
</dbReference>
<organism evidence="1 2">
    <name type="scientific">Solemya velesiana gill symbiont</name>
    <dbReference type="NCBI Taxonomy" id="1918948"/>
    <lineage>
        <taxon>Bacteria</taxon>
        <taxon>Pseudomonadati</taxon>
        <taxon>Pseudomonadota</taxon>
        <taxon>Gammaproteobacteria</taxon>
        <taxon>sulfur-oxidizing symbionts</taxon>
    </lineage>
</organism>
<dbReference type="Proteomes" id="UP000190896">
    <property type="component" value="Unassembled WGS sequence"/>
</dbReference>
<gene>
    <name evidence="1" type="ORF">BOW51_05840</name>
</gene>
<comment type="caution">
    <text evidence="1">The sequence shown here is derived from an EMBL/GenBank/DDBJ whole genome shotgun (WGS) entry which is preliminary data.</text>
</comment>
<evidence type="ECO:0000313" key="2">
    <source>
        <dbReference type="Proteomes" id="UP000190896"/>
    </source>
</evidence>
<dbReference type="OrthoDB" id="73001at2"/>
<evidence type="ECO:0008006" key="3">
    <source>
        <dbReference type="Google" id="ProtNLM"/>
    </source>
</evidence>
<proteinExistence type="predicted"/>
<sequence>MSHKHQKILASIFKEPVSGNIHWREIESMLKSLGAEFQELPGARVRIILNGVEGMLHRPHHSSVLPKQDVRHLCQYLASAGFDAAAK</sequence>
<evidence type="ECO:0000313" key="1">
    <source>
        <dbReference type="EMBL" id="OOZ36726.1"/>
    </source>
</evidence>
<keyword evidence="2" id="KW-1185">Reference proteome</keyword>
<reference evidence="1 2" key="1">
    <citation type="submission" date="2016-11" db="EMBL/GenBank/DDBJ databases">
        <title>Mixed transmission modes and dynamic genome evolution in an obligate animal-bacterial symbiosis.</title>
        <authorList>
            <person name="Russell S.L."/>
            <person name="Corbett-Detig R.B."/>
            <person name="Cavanaugh C.M."/>
        </authorList>
    </citation>
    <scope>NUCLEOTIDE SEQUENCE [LARGE SCALE GENOMIC DNA]</scope>
    <source>
        <strain evidence="1">Se-Cadez</strain>
    </source>
</reference>
<name>A0A1T2KVH1_9GAMM</name>
<accession>A0A1T2KVH1</accession>
<dbReference type="AlphaFoldDB" id="A0A1T2KVH1"/>
<dbReference type="RefSeq" id="WP_078486690.1">
    <property type="nucleotide sequence ID" value="NZ_MPRJ01000028.1"/>
</dbReference>